<name>A0A8S3VAI3_MYTED</name>
<accession>A0A8S3VAI3</accession>
<dbReference type="Gene3D" id="3.40.50.410">
    <property type="entry name" value="von Willebrand factor, type A domain"/>
    <property type="match status" value="1"/>
</dbReference>
<protein>
    <recommendedName>
        <fullName evidence="3">VWFA domain-containing protein</fullName>
    </recommendedName>
</protein>
<organism evidence="1 2">
    <name type="scientific">Mytilus edulis</name>
    <name type="common">Blue mussel</name>
    <dbReference type="NCBI Taxonomy" id="6550"/>
    <lineage>
        <taxon>Eukaryota</taxon>
        <taxon>Metazoa</taxon>
        <taxon>Spiralia</taxon>
        <taxon>Lophotrochozoa</taxon>
        <taxon>Mollusca</taxon>
        <taxon>Bivalvia</taxon>
        <taxon>Autobranchia</taxon>
        <taxon>Pteriomorphia</taxon>
        <taxon>Mytilida</taxon>
        <taxon>Mytiloidea</taxon>
        <taxon>Mytilidae</taxon>
        <taxon>Mytilinae</taxon>
        <taxon>Mytilus</taxon>
    </lineage>
</organism>
<dbReference type="SUPFAM" id="SSF53300">
    <property type="entry name" value="vWA-like"/>
    <property type="match status" value="1"/>
</dbReference>
<evidence type="ECO:0008006" key="3">
    <source>
        <dbReference type="Google" id="ProtNLM"/>
    </source>
</evidence>
<dbReference type="SUPFAM" id="SSF54001">
    <property type="entry name" value="Cysteine proteinases"/>
    <property type="match status" value="1"/>
</dbReference>
<evidence type="ECO:0000313" key="1">
    <source>
        <dbReference type="EMBL" id="CAG2254538.1"/>
    </source>
</evidence>
<dbReference type="InterPro" id="IPR036465">
    <property type="entry name" value="vWFA_dom_sf"/>
</dbReference>
<dbReference type="CDD" id="cd00198">
    <property type="entry name" value="vWFA"/>
    <property type="match status" value="1"/>
</dbReference>
<keyword evidence="2" id="KW-1185">Reference proteome</keyword>
<evidence type="ECO:0000313" key="2">
    <source>
        <dbReference type="Proteomes" id="UP000683360"/>
    </source>
</evidence>
<reference evidence="1" key="1">
    <citation type="submission" date="2021-03" db="EMBL/GenBank/DDBJ databases">
        <authorList>
            <person name="Bekaert M."/>
        </authorList>
    </citation>
    <scope>NUCLEOTIDE SEQUENCE</scope>
</reference>
<dbReference type="EMBL" id="CAJPWZ010003246">
    <property type="protein sequence ID" value="CAG2254538.1"/>
    <property type="molecule type" value="Genomic_DNA"/>
</dbReference>
<dbReference type="Proteomes" id="UP000683360">
    <property type="component" value="Unassembled WGS sequence"/>
</dbReference>
<proteinExistence type="predicted"/>
<comment type="caution">
    <text evidence="1">The sequence shown here is derived from an EMBL/GenBank/DDBJ whole genome shotgun (WGS) entry which is preliminary data.</text>
</comment>
<dbReference type="OrthoDB" id="10051861at2759"/>
<gene>
    <name evidence="1" type="ORF">MEDL_66018</name>
</gene>
<dbReference type="Gene3D" id="3.90.70.10">
    <property type="entry name" value="Cysteine proteinases"/>
    <property type="match status" value="1"/>
</dbReference>
<dbReference type="AlphaFoldDB" id="A0A8S3VAI3"/>
<dbReference type="InterPro" id="IPR038765">
    <property type="entry name" value="Papain-like_cys_pep_sf"/>
</dbReference>
<sequence length="613" mass="70267">MSTLIGILLDVSASMRENSKGKINEEGGEWARSILKLLMTCPREWGARTIRKWATPAVIKNTIHIDMIALILEELQSNEKFLENFVYKCLPLSCRDWTREPTEISTENWYIELGVSFLYKCQNGYVNTTTKFYTATEGHVLEVEKKAKSYLLKPVEDVYTVHEASKIVHGYIDEKELTDDRIDELMEIVEPFIYGRTPLYTSIEEATNLFLRDKYKEHKKLLFVLSDGDPTDKGELPRALSKFKNLDITIVTCFITRSNDVTPLTLFCEESPLWDNGAKFLYHLSSIIPTDRLYRSIFVKRGWKIDSFNNETRLFLQDALSDLLVNVSLDRYINKNIKELVSKDQGKDDTCYAFVAATVIHLSINRILKEGDNPDFKTILHDIIERYGTKPASTLLVLKEVCPKYRLQCRHIEIEGALKAITEKRPVVATFGVTGDEHQMFCDFFNENPMGNLSKEDIDITTRDPMIKSSELSGHAVVLTSFNAESLRFMSSWSEKWGDNGFFRVENADVLNMRFIDVFWDSNNLTSDEKAYYKEHGKRKAHEMIEKYIGLQKAEYKCPLCKVISLVNKFIGSIREAICPECKGKFPCDDAGNILAMNIYLTSLSAKPVASKK</sequence>